<protein>
    <recommendedName>
        <fullName evidence="4">Cell wall mannoprotein 1</fullName>
    </recommendedName>
</protein>
<evidence type="ECO:0000313" key="3">
    <source>
        <dbReference type="Proteomes" id="UP000316270"/>
    </source>
</evidence>
<keyword evidence="1" id="KW-0732">Signal</keyword>
<dbReference type="AlphaFoldDB" id="A0A517LJI5"/>
<sequence>MRASTILSFGLSLVSLTTAATADGPAIKALLATLNTHIAAIDKHLVGITESSLPTQVPIIVKQIDTLNSELVDSANQIKATKALNVIDLTSLASSIPPINKAAQGLVSTLLTKRTVIVKGNQVDTLGNSLKKMQSGVLALSTAMLTQLPTNLAAQIPKAGPTLPEGTGNLDQAKFQDTFFEVGLAIFKGVDQQVLVSGSIWPLGESKAAAPAKRGVEFKA</sequence>
<dbReference type="EMBL" id="CP042198">
    <property type="protein sequence ID" value="QDS75801.1"/>
    <property type="molecule type" value="Genomic_DNA"/>
</dbReference>
<gene>
    <name evidence="2" type="ORF">FKW77_000166</name>
</gene>
<dbReference type="Gene3D" id="1.20.1280.140">
    <property type="match status" value="1"/>
</dbReference>
<organism evidence="2 3">
    <name type="scientific">Venturia effusa</name>
    <dbReference type="NCBI Taxonomy" id="50376"/>
    <lineage>
        <taxon>Eukaryota</taxon>
        <taxon>Fungi</taxon>
        <taxon>Dikarya</taxon>
        <taxon>Ascomycota</taxon>
        <taxon>Pezizomycotina</taxon>
        <taxon>Dothideomycetes</taxon>
        <taxon>Pleosporomycetidae</taxon>
        <taxon>Venturiales</taxon>
        <taxon>Venturiaceae</taxon>
        <taxon>Venturia</taxon>
    </lineage>
</organism>
<feature type="chain" id="PRO_5021842306" description="Cell wall mannoprotein 1" evidence="1">
    <location>
        <begin position="20"/>
        <end position="220"/>
    </location>
</feature>
<dbReference type="Proteomes" id="UP000316270">
    <property type="component" value="Chromosome 14"/>
</dbReference>
<proteinExistence type="predicted"/>
<evidence type="ECO:0000256" key="1">
    <source>
        <dbReference type="SAM" id="SignalP"/>
    </source>
</evidence>
<keyword evidence="3" id="KW-1185">Reference proteome</keyword>
<evidence type="ECO:0000313" key="2">
    <source>
        <dbReference type="EMBL" id="QDS75801.1"/>
    </source>
</evidence>
<feature type="signal peptide" evidence="1">
    <location>
        <begin position="1"/>
        <end position="19"/>
    </location>
</feature>
<accession>A0A517LJI5</accession>
<evidence type="ECO:0008006" key="4">
    <source>
        <dbReference type="Google" id="ProtNLM"/>
    </source>
</evidence>
<reference evidence="2 3" key="1">
    <citation type="submission" date="2019-07" db="EMBL/GenBank/DDBJ databases">
        <title>Finished genome of Venturia effusa.</title>
        <authorList>
            <person name="Young C.A."/>
            <person name="Cox M.P."/>
            <person name="Ganley A.R.D."/>
            <person name="David W.J."/>
        </authorList>
    </citation>
    <scope>NUCLEOTIDE SEQUENCE [LARGE SCALE GENOMIC DNA]</scope>
    <source>
        <strain evidence="3">albino</strain>
    </source>
</reference>
<dbReference type="OrthoDB" id="10381259at2759"/>
<name>A0A517LJI5_9PEZI</name>